<dbReference type="AlphaFoldDB" id="A0A2N3WPX5"/>
<evidence type="ECO:0000313" key="3">
    <source>
        <dbReference type="Proteomes" id="UP000233750"/>
    </source>
</evidence>
<organism evidence="2 3">
    <name type="scientific">Amycolatopsis echigonensis</name>
    <dbReference type="NCBI Taxonomy" id="2576905"/>
    <lineage>
        <taxon>Bacteria</taxon>
        <taxon>Bacillati</taxon>
        <taxon>Actinomycetota</taxon>
        <taxon>Actinomycetes</taxon>
        <taxon>Pseudonocardiales</taxon>
        <taxon>Pseudonocardiaceae</taxon>
        <taxon>Amycolatopsis</taxon>
    </lineage>
</organism>
<dbReference type="InterPro" id="IPR054738">
    <property type="entry name" value="Siphovirus-type_tail_C"/>
</dbReference>
<keyword evidence="3" id="KW-1185">Reference proteome</keyword>
<protein>
    <submittedName>
        <fullName evidence="2">Tail protein</fullName>
    </submittedName>
</protein>
<dbReference type="Pfam" id="PF22768">
    <property type="entry name" value="SPP1_Dit"/>
    <property type="match status" value="1"/>
</dbReference>
<dbReference type="EMBL" id="PJMY01000003">
    <property type="protein sequence ID" value="PKV95927.1"/>
    <property type="molecule type" value="Genomic_DNA"/>
</dbReference>
<gene>
    <name evidence="2" type="ORF">ATK30_6860</name>
</gene>
<evidence type="ECO:0000313" key="2">
    <source>
        <dbReference type="EMBL" id="PKV95927.1"/>
    </source>
</evidence>
<accession>A0A2N3WPX5</accession>
<sequence length="291" mass="30530">MPTPVLLPTYTIGPWSANVVDDSGCRWLVSTQTLTHGPGVKTHTSERPFGTGAYRARGFRTGRSDTLTGTCEGLSWATREQARNTLLGLFGTGDQMPLSIYNGLSTRTINVELNDITHVDVWADGLGFDWQLSLFAADPRFLDSAVQTAGATVVSTSTDGLDWATGGGLDWSTGGGLNWGTSGSTGLLSMTNSGTAPTWPVFRISGPMTNPTLTDPTTGNVIAYTGFVDVGQTLVIDCSPFTRTVNLNGIDRSGALSSAAWIQIPAGGTTVLQFSGSGAGSLTASWQSAYF</sequence>
<comment type="caution">
    <text evidence="2">The sequence shown here is derived from an EMBL/GenBank/DDBJ whole genome shotgun (WGS) entry which is preliminary data.</text>
</comment>
<dbReference type="Proteomes" id="UP000233750">
    <property type="component" value="Unassembled WGS sequence"/>
</dbReference>
<proteinExistence type="predicted"/>
<name>A0A2N3WPX5_9PSEU</name>
<feature type="domain" description="Siphovirus-type tail component C-terminal" evidence="1">
    <location>
        <begin position="194"/>
        <end position="290"/>
    </location>
</feature>
<evidence type="ECO:0000259" key="1">
    <source>
        <dbReference type="Pfam" id="PF22768"/>
    </source>
</evidence>
<dbReference type="Gene3D" id="2.60.120.860">
    <property type="match status" value="1"/>
</dbReference>
<reference evidence="2 3" key="1">
    <citation type="submission" date="2017-12" db="EMBL/GenBank/DDBJ databases">
        <title>Sequencing the genomes of 1000 Actinobacteria strains.</title>
        <authorList>
            <person name="Klenk H.-P."/>
        </authorList>
    </citation>
    <scope>NUCLEOTIDE SEQUENCE [LARGE SCALE GENOMIC DNA]</scope>
    <source>
        <strain evidence="2 3">DSM 45165</strain>
    </source>
</reference>